<keyword evidence="10" id="KW-1185">Reference proteome</keyword>
<evidence type="ECO:0000256" key="3">
    <source>
        <dbReference type="ARBA" id="ARBA00022475"/>
    </source>
</evidence>
<sequence length="338" mass="35000">MDLPVASAGSEELGGGIKTVAFRRSLDLGSLTPIIFFAALVFVFGAAEPQAFLSHDNFNSILNDGAVLAILGCGLTVVLIVGEFDLSIAAAASFGGALAAVLGTDLGWPVLPIVLAVVASGILIGMVNGVLITHVEIPALIATIGVSSLLDGLTLWITGNSIIFTGFTDQFLFVGSWSLWGLQAPVFYLAFVAVVLIVILGYTKTGRHLYATGGNRAASRMSGIDVKRKVMLAFVVAGALGALAGFVYTSRQGSLTPQFGTGFLLPTFAASFLGSVTLSQRSFHIVGTLIGVYLIETGSVGLLIVGGPAYTQQLFAGAVLILATIGARYQRPMGVRKS</sequence>
<dbReference type="CDD" id="cd06579">
    <property type="entry name" value="TM_PBP1_transp_AraH_like"/>
    <property type="match status" value="1"/>
</dbReference>
<dbReference type="Pfam" id="PF02653">
    <property type="entry name" value="BPD_transp_2"/>
    <property type="match status" value="1"/>
</dbReference>
<proteinExistence type="predicted"/>
<dbReference type="Proteomes" id="UP001464387">
    <property type="component" value="Unassembled WGS sequence"/>
</dbReference>
<feature type="transmembrane region" description="Helical" evidence="8">
    <location>
        <begin position="285"/>
        <end position="304"/>
    </location>
</feature>
<dbReference type="InterPro" id="IPR001851">
    <property type="entry name" value="ABC_transp_permease"/>
</dbReference>
<evidence type="ECO:0000256" key="1">
    <source>
        <dbReference type="ARBA" id="ARBA00004651"/>
    </source>
</evidence>
<feature type="transmembrane region" description="Helical" evidence="8">
    <location>
        <begin position="139"/>
        <end position="157"/>
    </location>
</feature>
<keyword evidence="3" id="KW-1003">Cell membrane</keyword>
<comment type="subcellular location">
    <subcellularLocation>
        <location evidence="1">Cell membrane</location>
        <topology evidence="1">Multi-pass membrane protein</topology>
    </subcellularLocation>
</comment>
<keyword evidence="4" id="KW-0997">Cell inner membrane</keyword>
<comment type="caution">
    <text evidence="9">The sequence shown here is derived from an EMBL/GenBank/DDBJ whole genome shotgun (WGS) entry which is preliminary data.</text>
</comment>
<keyword evidence="2" id="KW-0813">Transport</keyword>
<keyword evidence="5 8" id="KW-0812">Transmembrane</keyword>
<evidence type="ECO:0000313" key="10">
    <source>
        <dbReference type="Proteomes" id="UP001464387"/>
    </source>
</evidence>
<dbReference type="PANTHER" id="PTHR32196:SF21">
    <property type="entry name" value="ABC TRANSPORTER PERMEASE PROTEIN YPHD-RELATED"/>
    <property type="match status" value="1"/>
</dbReference>
<evidence type="ECO:0000256" key="2">
    <source>
        <dbReference type="ARBA" id="ARBA00022448"/>
    </source>
</evidence>
<dbReference type="PANTHER" id="PTHR32196">
    <property type="entry name" value="ABC TRANSPORTER PERMEASE PROTEIN YPHD-RELATED-RELATED"/>
    <property type="match status" value="1"/>
</dbReference>
<feature type="transmembrane region" description="Helical" evidence="8">
    <location>
        <begin position="110"/>
        <end position="132"/>
    </location>
</feature>
<name>A0ABV1YBQ3_9HYPH</name>
<feature type="transmembrane region" description="Helical" evidence="8">
    <location>
        <begin position="260"/>
        <end position="278"/>
    </location>
</feature>
<keyword evidence="6 8" id="KW-1133">Transmembrane helix</keyword>
<evidence type="ECO:0000256" key="8">
    <source>
        <dbReference type="SAM" id="Phobius"/>
    </source>
</evidence>
<keyword evidence="7 8" id="KW-0472">Membrane</keyword>
<feature type="transmembrane region" description="Helical" evidence="8">
    <location>
        <begin position="59"/>
        <end position="81"/>
    </location>
</feature>
<evidence type="ECO:0000313" key="9">
    <source>
        <dbReference type="EMBL" id="MER8932599.1"/>
    </source>
</evidence>
<dbReference type="RefSeq" id="WP_287273470.1">
    <property type="nucleotide sequence ID" value="NZ_JAMYMY010000005.1"/>
</dbReference>
<feature type="transmembrane region" description="Helical" evidence="8">
    <location>
        <begin position="28"/>
        <end position="47"/>
    </location>
</feature>
<reference evidence="9 10" key="1">
    <citation type="journal article" date="2024" name="Proc. Natl. Acad. Sci. U.S.A.">
        <title>The evolutionary genomics of adaptation to stress in wild rhizobium bacteria.</title>
        <authorList>
            <person name="Kehlet-Delgado H."/>
            <person name="Montoya A.P."/>
            <person name="Jensen K.T."/>
            <person name="Wendlandt C.E."/>
            <person name="Dexheimer C."/>
            <person name="Roberts M."/>
            <person name="Torres Martinez L."/>
            <person name="Friesen M.L."/>
            <person name="Griffitts J.S."/>
            <person name="Porter S.S."/>
        </authorList>
    </citation>
    <scope>NUCLEOTIDE SEQUENCE [LARGE SCALE GENOMIC DNA]</scope>
    <source>
        <strain evidence="9 10">M0729</strain>
    </source>
</reference>
<protein>
    <submittedName>
        <fullName evidence="9">ABC transporter permease</fullName>
    </submittedName>
</protein>
<dbReference type="EMBL" id="JAMYPJ010000006">
    <property type="protein sequence ID" value="MER8932599.1"/>
    <property type="molecule type" value="Genomic_DNA"/>
</dbReference>
<evidence type="ECO:0000256" key="5">
    <source>
        <dbReference type="ARBA" id="ARBA00022692"/>
    </source>
</evidence>
<feature type="transmembrane region" description="Helical" evidence="8">
    <location>
        <begin position="310"/>
        <end position="329"/>
    </location>
</feature>
<accession>A0ABV1YBQ3</accession>
<feature type="transmembrane region" description="Helical" evidence="8">
    <location>
        <begin position="177"/>
        <end position="202"/>
    </location>
</feature>
<organism evidence="9 10">
    <name type="scientific">Mesorhizobium opportunistum</name>
    <dbReference type="NCBI Taxonomy" id="593909"/>
    <lineage>
        <taxon>Bacteria</taxon>
        <taxon>Pseudomonadati</taxon>
        <taxon>Pseudomonadota</taxon>
        <taxon>Alphaproteobacteria</taxon>
        <taxon>Hyphomicrobiales</taxon>
        <taxon>Phyllobacteriaceae</taxon>
        <taxon>Mesorhizobium</taxon>
    </lineage>
</organism>
<evidence type="ECO:0000256" key="4">
    <source>
        <dbReference type="ARBA" id="ARBA00022519"/>
    </source>
</evidence>
<feature type="transmembrane region" description="Helical" evidence="8">
    <location>
        <begin position="230"/>
        <end position="248"/>
    </location>
</feature>
<gene>
    <name evidence="9" type="ORF">NKI33_06445</name>
</gene>
<evidence type="ECO:0000256" key="6">
    <source>
        <dbReference type="ARBA" id="ARBA00022989"/>
    </source>
</evidence>
<evidence type="ECO:0000256" key="7">
    <source>
        <dbReference type="ARBA" id="ARBA00023136"/>
    </source>
</evidence>